<keyword evidence="2 4" id="KW-0689">Ribosomal protein</keyword>
<dbReference type="InterPro" id="IPR009000">
    <property type="entry name" value="Transl_B-barrel_sf"/>
</dbReference>
<proteinExistence type="inferred from homology"/>
<reference evidence="4" key="1">
    <citation type="submission" date="2019-08" db="EMBL/GenBank/DDBJ databases">
        <authorList>
            <person name="Kucharzyk K."/>
            <person name="Murdoch R.W."/>
            <person name="Higgins S."/>
            <person name="Loffler F."/>
        </authorList>
    </citation>
    <scope>NUCLEOTIDE SEQUENCE</scope>
</reference>
<dbReference type="PANTHER" id="PTHR11229">
    <property type="entry name" value="50S RIBOSOMAL PROTEIN L3"/>
    <property type="match status" value="1"/>
</dbReference>
<evidence type="ECO:0000256" key="1">
    <source>
        <dbReference type="ARBA" id="ARBA00006540"/>
    </source>
</evidence>
<evidence type="ECO:0000256" key="3">
    <source>
        <dbReference type="ARBA" id="ARBA00023274"/>
    </source>
</evidence>
<evidence type="ECO:0000313" key="4">
    <source>
        <dbReference type="EMBL" id="MPN62345.1"/>
    </source>
</evidence>
<comment type="similarity">
    <text evidence="1">Belongs to the universal ribosomal protein uL3 family.</text>
</comment>
<evidence type="ECO:0000256" key="2">
    <source>
        <dbReference type="ARBA" id="ARBA00022980"/>
    </source>
</evidence>
<gene>
    <name evidence="4" type="primary">rplC_51</name>
    <name evidence="4" type="ORF">SDC9_210092</name>
</gene>
<dbReference type="PANTHER" id="PTHR11229:SF16">
    <property type="entry name" value="LARGE RIBOSOMAL SUBUNIT PROTEIN UL3C"/>
    <property type="match status" value="1"/>
</dbReference>
<keyword evidence="3" id="KW-0687">Ribonucleoprotein</keyword>
<dbReference type="SUPFAM" id="SSF50447">
    <property type="entry name" value="Translation proteins"/>
    <property type="match status" value="1"/>
</dbReference>
<dbReference type="AlphaFoldDB" id="A0A645JF71"/>
<protein>
    <submittedName>
        <fullName evidence="4">50S ribosomal protein L3</fullName>
    </submittedName>
</protein>
<name>A0A645JF71_9ZZZZ</name>
<accession>A0A645JF71</accession>
<dbReference type="GO" id="GO:0003735">
    <property type="term" value="F:structural constituent of ribosome"/>
    <property type="evidence" value="ECO:0007669"/>
    <property type="project" value="InterPro"/>
</dbReference>
<organism evidence="4">
    <name type="scientific">bioreactor metagenome</name>
    <dbReference type="NCBI Taxonomy" id="1076179"/>
    <lineage>
        <taxon>unclassified sequences</taxon>
        <taxon>metagenomes</taxon>
        <taxon>ecological metagenomes</taxon>
    </lineage>
</organism>
<dbReference type="GO" id="GO:0022625">
    <property type="term" value="C:cytosolic large ribosomal subunit"/>
    <property type="evidence" value="ECO:0007669"/>
    <property type="project" value="TreeGrafter"/>
</dbReference>
<comment type="caution">
    <text evidence="4">The sequence shown here is derived from an EMBL/GenBank/DDBJ whole genome shotgun (WGS) entry which is preliminary data.</text>
</comment>
<dbReference type="FunFam" id="2.40.30.10:FF:000004">
    <property type="entry name" value="50S ribosomal protein L3"/>
    <property type="match status" value="1"/>
</dbReference>
<dbReference type="GO" id="GO:0006412">
    <property type="term" value="P:translation"/>
    <property type="evidence" value="ECO:0007669"/>
    <property type="project" value="InterPro"/>
</dbReference>
<sequence length="55" mass="5736">MFKGKKLPGHLGAERVTIQNLTVVKIDAENNLIAIKGAVPGAKGSVVTIHDSVKA</sequence>
<dbReference type="EMBL" id="VSSQ01140207">
    <property type="protein sequence ID" value="MPN62345.1"/>
    <property type="molecule type" value="Genomic_DNA"/>
</dbReference>
<dbReference type="InterPro" id="IPR019927">
    <property type="entry name" value="Ribosomal_uL3_bac/org-type"/>
</dbReference>
<dbReference type="Gene3D" id="2.40.30.10">
    <property type="entry name" value="Translation factors"/>
    <property type="match status" value="1"/>
</dbReference>